<dbReference type="EMBL" id="CP133720">
    <property type="protein sequence ID" value="WMW80994.1"/>
    <property type="molecule type" value="Genomic_DNA"/>
</dbReference>
<dbReference type="InterPro" id="IPR005801">
    <property type="entry name" value="ADC_synthase"/>
</dbReference>
<reference evidence="3" key="1">
    <citation type="submission" date="2023-09" db="EMBL/GenBank/DDBJ databases">
        <title>Undibacterium sp. 20NA77.5 isolated from freshwater.</title>
        <authorList>
            <person name="Le V."/>
            <person name="Ko S.-R."/>
            <person name="Ahn C.-Y."/>
            <person name="Oh H.-M."/>
        </authorList>
    </citation>
    <scope>NUCLEOTIDE SEQUENCE</scope>
    <source>
        <strain evidence="3">20NA77.5</strain>
    </source>
</reference>
<dbReference type="Pfam" id="PF00425">
    <property type="entry name" value="Chorismate_bind"/>
    <property type="match status" value="1"/>
</dbReference>
<dbReference type="Gene3D" id="3.30.470.10">
    <property type="match status" value="1"/>
</dbReference>
<dbReference type="GO" id="GO:0046820">
    <property type="term" value="F:4-amino-4-deoxychorismate synthase activity"/>
    <property type="evidence" value="ECO:0007669"/>
    <property type="project" value="UniProtKB-EC"/>
</dbReference>
<dbReference type="PANTHER" id="PTHR11236">
    <property type="entry name" value="AMINOBENZOATE/ANTHRANILATE SYNTHASE"/>
    <property type="match status" value="1"/>
</dbReference>
<keyword evidence="3" id="KW-0032">Aminotransferase</keyword>
<dbReference type="Pfam" id="PF01063">
    <property type="entry name" value="Aminotran_4"/>
    <property type="match status" value="1"/>
</dbReference>
<dbReference type="InterPro" id="IPR015890">
    <property type="entry name" value="Chorismate_C"/>
</dbReference>
<protein>
    <submittedName>
        <fullName evidence="3">Aminodeoxychorismate synthase component I</fullName>
        <ecNumber evidence="3">2.6.1.85</ecNumber>
    </submittedName>
</protein>
<accession>A0ABY9RJZ4</accession>
<gene>
    <name evidence="3" type="primary">pabB</name>
    <name evidence="3" type="ORF">RF679_01620</name>
</gene>
<dbReference type="RefSeq" id="WP_309482485.1">
    <property type="nucleotide sequence ID" value="NZ_CP133720.1"/>
</dbReference>
<dbReference type="NCBIfam" id="TIGR00553">
    <property type="entry name" value="pabB"/>
    <property type="match status" value="1"/>
</dbReference>
<dbReference type="Gene3D" id="3.60.120.10">
    <property type="entry name" value="Anthranilate synthase"/>
    <property type="match status" value="1"/>
</dbReference>
<name>A0ABY9RJZ4_9BURK</name>
<dbReference type="SUPFAM" id="SSF56752">
    <property type="entry name" value="D-aminoacid aminotransferase-like PLP-dependent enzymes"/>
    <property type="match status" value="1"/>
</dbReference>
<organism evidence="3 4">
    <name type="scientific">Undibacterium cyanobacteriorum</name>
    <dbReference type="NCBI Taxonomy" id="3073561"/>
    <lineage>
        <taxon>Bacteria</taxon>
        <taxon>Pseudomonadati</taxon>
        <taxon>Pseudomonadota</taxon>
        <taxon>Betaproteobacteria</taxon>
        <taxon>Burkholderiales</taxon>
        <taxon>Oxalobacteraceae</taxon>
        <taxon>Undibacterium</taxon>
    </lineage>
</organism>
<proteinExistence type="predicted"/>
<dbReference type="InterPro" id="IPR001544">
    <property type="entry name" value="Aminotrans_IV"/>
</dbReference>
<dbReference type="InterPro" id="IPR019999">
    <property type="entry name" value="Anth_synth_I-like"/>
</dbReference>
<dbReference type="PRINTS" id="PR00095">
    <property type="entry name" value="ANTSNTHASEI"/>
</dbReference>
<dbReference type="PANTHER" id="PTHR11236:SF50">
    <property type="entry name" value="AMINODEOXYCHORISMATE SYNTHASE COMPONENT 1"/>
    <property type="match status" value="1"/>
</dbReference>
<dbReference type="InterPro" id="IPR036038">
    <property type="entry name" value="Aminotransferase-like"/>
</dbReference>
<evidence type="ECO:0000256" key="1">
    <source>
        <dbReference type="SAM" id="MobiDB-lite"/>
    </source>
</evidence>
<feature type="region of interest" description="Disordered" evidence="1">
    <location>
        <begin position="237"/>
        <end position="256"/>
    </location>
</feature>
<sequence length="649" mass="71462">MQSTATASKLRPLRLLPSAIVSLPTPNSPTNKVPCIVLLDDAHSREASSRLYTDLLQELVWNNNDEWDAVWAATQDACSKGYHAVSFLQYESGAQLLGVASRSKKTDASSRILIFRVCQKLSATEAQEFLRSLAGDQVAGIRNVQANVTETEFAESIQTIRDYIAAGDTYQVNYTYRLHFSSYGPPAALYLALRQRQPVPYGAFAILPDQEAILSFSPELFVRHQAGTLLARPMKGTAAASGDDARDQETAEALSKDPKNRAENLMIVDLLRNDLGRIAQIGTVSVPSLFEVTRFSSVLQMTSSIEAKLKPQLSLAEIMRAVFPCGSITGAPKKRTMEIIREIESEDRGLYTGAIGWLDPVPKCSNATAQVIPNFCFSVPIRTLELQVPNSGERRGRMGVGAGIVYDSVANEEYAECQLKARFLTGLQAPFELFETIFATPEDGCRSLEQHLQRMQLSAQYFGFPFHQVTIETALQTHLATIEKAKQYRLKISLNSAGEVLVQSAPLTPLKQINDGVGYLFEGEVCRLDPLLLGHKTTIRAQYDEAWKRAEANGGFDSIFVNQANLVTEGGRSTVFVKLDGAWFTPPLKDGVLPGILRAQMLADATWGIQERSISVADFLRAEEVMLGNSLRGLMKAYQLLETEAHTGQ</sequence>
<dbReference type="InterPro" id="IPR005802">
    <property type="entry name" value="ADC_synth_comp_1"/>
</dbReference>
<dbReference type="InterPro" id="IPR043131">
    <property type="entry name" value="BCAT-like_N"/>
</dbReference>
<dbReference type="Proteomes" id="UP001181355">
    <property type="component" value="Chromosome"/>
</dbReference>
<keyword evidence="4" id="KW-1185">Reference proteome</keyword>
<dbReference type="EC" id="2.6.1.85" evidence="3"/>
<dbReference type="Gene3D" id="3.20.10.10">
    <property type="entry name" value="D-amino Acid Aminotransferase, subunit A, domain 2"/>
    <property type="match status" value="1"/>
</dbReference>
<keyword evidence="3" id="KW-0808">Transferase</keyword>
<evidence type="ECO:0000313" key="4">
    <source>
        <dbReference type="Proteomes" id="UP001181355"/>
    </source>
</evidence>
<feature type="domain" description="Chorismate-utilising enzyme C-terminal" evidence="2">
    <location>
        <begin position="150"/>
        <end position="420"/>
    </location>
</feature>
<evidence type="ECO:0000259" key="2">
    <source>
        <dbReference type="Pfam" id="PF00425"/>
    </source>
</evidence>
<evidence type="ECO:0000313" key="3">
    <source>
        <dbReference type="EMBL" id="WMW80994.1"/>
    </source>
</evidence>
<feature type="compositionally biased region" description="Basic and acidic residues" evidence="1">
    <location>
        <begin position="243"/>
        <end position="256"/>
    </location>
</feature>
<dbReference type="SUPFAM" id="SSF56322">
    <property type="entry name" value="ADC synthase"/>
    <property type="match status" value="1"/>
</dbReference>
<dbReference type="InterPro" id="IPR043132">
    <property type="entry name" value="BCAT-like_C"/>
</dbReference>